<dbReference type="Proteomes" id="UP000254437">
    <property type="component" value="Unassembled WGS sequence"/>
</dbReference>
<reference evidence="4 5" key="1">
    <citation type="submission" date="2018-06" db="EMBL/GenBank/DDBJ databases">
        <authorList>
            <consortium name="Pathogen Informatics"/>
            <person name="Doyle S."/>
        </authorList>
    </citation>
    <scope>NUCLEOTIDE SEQUENCE [LARGE SCALE GENOMIC DNA]</scope>
    <source>
        <strain evidence="4 5">NCTC10359</strain>
    </source>
</reference>
<dbReference type="RefSeq" id="WP_220186704.1">
    <property type="nucleotide sequence ID" value="NZ_UGQU01000001.1"/>
</dbReference>
<feature type="region of interest" description="Disordered" evidence="1">
    <location>
        <begin position="30"/>
        <end position="49"/>
    </location>
</feature>
<feature type="chain" id="PRO_5016606521" evidence="2">
    <location>
        <begin position="26"/>
        <end position="459"/>
    </location>
</feature>
<gene>
    <name evidence="4" type="primary">nylB'</name>
    <name evidence="4" type="ORF">NCTC10359_00784</name>
</gene>
<organism evidence="4 5">
    <name type="scientific">Moraxella lacunata</name>
    <dbReference type="NCBI Taxonomy" id="477"/>
    <lineage>
        <taxon>Bacteria</taxon>
        <taxon>Pseudomonadati</taxon>
        <taxon>Pseudomonadota</taxon>
        <taxon>Gammaproteobacteria</taxon>
        <taxon>Moraxellales</taxon>
        <taxon>Moraxellaceae</taxon>
        <taxon>Moraxella</taxon>
    </lineage>
</organism>
<evidence type="ECO:0000256" key="2">
    <source>
        <dbReference type="SAM" id="SignalP"/>
    </source>
</evidence>
<evidence type="ECO:0000313" key="5">
    <source>
        <dbReference type="Proteomes" id="UP000254437"/>
    </source>
</evidence>
<name>A0A378T6D0_MORLA</name>
<keyword evidence="4" id="KW-0378">Hydrolase</keyword>
<dbReference type="Gene3D" id="3.40.710.10">
    <property type="entry name" value="DD-peptidase/beta-lactamase superfamily"/>
    <property type="match status" value="1"/>
</dbReference>
<evidence type="ECO:0000256" key="1">
    <source>
        <dbReference type="SAM" id="MobiDB-lite"/>
    </source>
</evidence>
<dbReference type="InterPro" id="IPR050789">
    <property type="entry name" value="Diverse_Enzym_Activities"/>
</dbReference>
<dbReference type="PANTHER" id="PTHR43283:SF7">
    <property type="entry name" value="BETA-LACTAMASE-RELATED DOMAIN-CONTAINING PROTEIN"/>
    <property type="match status" value="1"/>
</dbReference>
<dbReference type="InterPro" id="IPR001466">
    <property type="entry name" value="Beta-lactam-related"/>
</dbReference>
<dbReference type="PANTHER" id="PTHR43283">
    <property type="entry name" value="BETA-LACTAMASE-RELATED"/>
    <property type="match status" value="1"/>
</dbReference>
<dbReference type="GO" id="GO:0019875">
    <property type="term" value="F:6-aminohexanoate-dimer hydrolase activity"/>
    <property type="evidence" value="ECO:0007669"/>
    <property type="project" value="UniProtKB-EC"/>
</dbReference>
<dbReference type="InterPro" id="IPR012338">
    <property type="entry name" value="Beta-lactam/transpept-like"/>
</dbReference>
<dbReference type="SUPFAM" id="SSF56601">
    <property type="entry name" value="beta-lactamase/transpeptidase-like"/>
    <property type="match status" value="1"/>
</dbReference>
<feature type="domain" description="Beta-lactamase-related" evidence="3">
    <location>
        <begin position="140"/>
        <end position="434"/>
    </location>
</feature>
<feature type="signal peptide" evidence="2">
    <location>
        <begin position="1"/>
        <end position="25"/>
    </location>
</feature>
<dbReference type="EC" id="3.5.1.46" evidence="4"/>
<evidence type="ECO:0000259" key="3">
    <source>
        <dbReference type="Pfam" id="PF00144"/>
    </source>
</evidence>
<accession>A0A378T6D0</accession>
<dbReference type="AlphaFoldDB" id="A0A378T6D0"/>
<proteinExistence type="predicted"/>
<dbReference type="EMBL" id="UGQU01000001">
    <property type="protein sequence ID" value="STZ56180.1"/>
    <property type="molecule type" value="Genomic_DNA"/>
</dbReference>
<evidence type="ECO:0000313" key="4">
    <source>
        <dbReference type="EMBL" id="STZ56180.1"/>
    </source>
</evidence>
<protein>
    <submittedName>
        <fullName evidence="4">6-aminohexanoate-dimer hydrolase</fullName>
        <ecNumber evidence="4">3.5.1.46</ecNumber>
    </submittedName>
</protein>
<dbReference type="Pfam" id="PF00144">
    <property type="entry name" value="Beta-lactamase"/>
    <property type="match status" value="1"/>
</dbReference>
<sequence length="459" mass="50545">MKHKALALAVATTSVVLLSACQALAKDAKDSPKTIQLPNDPNALPDGANSDPIKLGIMQGFPPPNDKIVTLANAQSFPYIRWAFSNVRSLTTTKVVPASQGERYQFEYDLDNAIANIKFVPKFVPKSEQVPMSVEDAFVRKVYGDGIIVLHKGKIVFEKYYNSALKPTGTHLLMSVTKSYTGTLAAQLIYEGVIDDKKPVTDYVPELKNSAWGDATVRQVLDMTASLQYSEDYADPNAHIVAFGKAVTPSMQGKDYTGPKNTYEFLQTVKKDNHPHDTKHEYKTVNTDVMAWIIARATGKGVDELFSERFLVPMGASVDGYMQTDGAGIPFAGGGMSLNLKDMAMFGEMMRNNGRFNGKQIIAPQVVADTMRGGDREKFAKSGDYPNLDGWSYRNMWWVSHNANGAYMARGIHGQAIYIDPTAQMVIVRFASNPVASNAHNDPWSLPAYQAVADYLMKK</sequence>
<dbReference type="PROSITE" id="PS51257">
    <property type="entry name" value="PROKAR_LIPOPROTEIN"/>
    <property type="match status" value="1"/>
</dbReference>
<keyword evidence="2" id="KW-0732">Signal</keyword>